<dbReference type="InterPro" id="IPR005467">
    <property type="entry name" value="His_kinase_dom"/>
</dbReference>
<proteinExistence type="predicted"/>
<dbReference type="PANTHER" id="PTHR43065:SF50">
    <property type="entry name" value="HISTIDINE KINASE"/>
    <property type="match status" value="1"/>
</dbReference>
<dbReference type="EMBL" id="FNCY01000007">
    <property type="protein sequence ID" value="SDH65129.1"/>
    <property type="molecule type" value="Genomic_DNA"/>
</dbReference>
<dbReference type="SUPFAM" id="SSF52172">
    <property type="entry name" value="CheY-like"/>
    <property type="match status" value="1"/>
</dbReference>
<evidence type="ECO:0000256" key="3">
    <source>
        <dbReference type="PROSITE-ProRule" id="PRU00169"/>
    </source>
</evidence>
<organism evidence="6 7">
    <name type="scientific">Propionivibrio dicarboxylicus</name>
    <dbReference type="NCBI Taxonomy" id="83767"/>
    <lineage>
        <taxon>Bacteria</taxon>
        <taxon>Pseudomonadati</taxon>
        <taxon>Pseudomonadota</taxon>
        <taxon>Betaproteobacteria</taxon>
        <taxon>Rhodocyclales</taxon>
        <taxon>Rhodocyclaceae</taxon>
        <taxon>Propionivibrio</taxon>
    </lineage>
</organism>
<name>A0A1G8E666_9RHOO</name>
<evidence type="ECO:0000256" key="2">
    <source>
        <dbReference type="ARBA" id="ARBA00012438"/>
    </source>
</evidence>
<dbReference type="Proteomes" id="UP000198607">
    <property type="component" value="Unassembled WGS sequence"/>
</dbReference>
<dbReference type="OrthoDB" id="224978at2"/>
<dbReference type="Pfam" id="PF00072">
    <property type="entry name" value="Response_reg"/>
    <property type="match status" value="1"/>
</dbReference>
<keyword evidence="6" id="KW-0418">Kinase</keyword>
<evidence type="ECO:0000313" key="6">
    <source>
        <dbReference type="EMBL" id="SDH65129.1"/>
    </source>
</evidence>
<dbReference type="InterPro" id="IPR003594">
    <property type="entry name" value="HATPase_dom"/>
</dbReference>
<dbReference type="RefSeq" id="WP_091937221.1">
    <property type="nucleotide sequence ID" value="NZ_FNCY01000007.1"/>
</dbReference>
<dbReference type="CDD" id="cd17546">
    <property type="entry name" value="REC_hyHK_CKI1_RcsC-like"/>
    <property type="match status" value="1"/>
</dbReference>
<dbReference type="InterPro" id="IPR004358">
    <property type="entry name" value="Sig_transdc_His_kin-like_C"/>
</dbReference>
<dbReference type="Gene3D" id="3.40.50.2300">
    <property type="match status" value="1"/>
</dbReference>
<dbReference type="SMART" id="SM00387">
    <property type="entry name" value="HATPase_c"/>
    <property type="match status" value="1"/>
</dbReference>
<dbReference type="Gene3D" id="1.10.287.130">
    <property type="match status" value="1"/>
</dbReference>
<dbReference type="GO" id="GO:0000160">
    <property type="term" value="P:phosphorelay signal transduction system"/>
    <property type="evidence" value="ECO:0007669"/>
    <property type="project" value="InterPro"/>
</dbReference>
<dbReference type="SUPFAM" id="SSF55874">
    <property type="entry name" value="ATPase domain of HSP90 chaperone/DNA topoisomerase II/histidine kinase"/>
    <property type="match status" value="1"/>
</dbReference>
<protein>
    <recommendedName>
        <fullName evidence="2">histidine kinase</fullName>
        <ecNumber evidence="2">2.7.13.3</ecNumber>
    </recommendedName>
</protein>
<evidence type="ECO:0000259" key="5">
    <source>
        <dbReference type="PROSITE" id="PS50110"/>
    </source>
</evidence>
<keyword evidence="3" id="KW-0597">Phosphoprotein</keyword>
<dbReference type="PROSITE" id="PS50110">
    <property type="entry name" value="RESPONSE_REGULATORY"/>
    <property type="match status" value="1"/>
</dbReference>
<keyword evidence="7" id="KW-1185">Reference proteome</keyword>
<evidence type="ECO:0000259" key="4">
    <source>
        <dbReference type="PROSITE" id="PS50109"/>
    </source>
</evidence>
<dbReference type="AlphaFoldDB" id="A0A1G8E666"/>
<dbReference type="InterPro" id="IPR011006">
    <property type="entry name" value="CheY-like_superfamily"/>
</dbReference>
<dbReference type="PANTHER" id="PTHR43065">
    <property type="entry name" value="SENSOR HISTIDINE KINASE"/>
    <property type="match status" value="1"/>
</dbReference>
<gene>
    <name evidence="6" type="ORF">SAMN05660652_02034</name>
</gene>
<dbReference type="GO" id="GO:0004673">
    <property type="term" value="F:protein histidine kinase activity"/>
    <property type="evidence" value="ECO:0007669"/>
    <property type="project" value="UniProtKB-EC"/>
</dbReference>
<feature type="modified residue" description="4-aspartylphosphate" evidence="3">
    <location>
        <position position="51"/>
    </location>
</feature>
<dbReference type="PRINTS" id="PR00344">
    <property type="entry name" value="BCTRLSENSOR"/>
</dbReference>
<accession>A0A1G8E666</accession>
<dbReference type="PROSITE" id="PS50109">
    <property type="entry name" value="HIS_KIN"/>
    <property type="match status" value="1"/>
</dbReference>
<dbReference type="InterPro" id="IPR001789">
    <property type="entry name" value="Sig_transdc_resp-reg_receiver"/>
</dbReference>
<sequence>MKILLVDDSRSAAVVFAERLRAFGNEVAVAHDGREGIEQFQRFAPDLVLMDIEMPVMDGFEATRQIRAFEAAKQWAWTPILFLTSVGTDDNVIAAIEAGGDELIAKNVPERVLRAKMMAMTRIATLRHEVIKANRQLAEDVRLRELAEAELACRCDELSEVNTKLARVQGQLIQSEKMASIGQLAAGVAHQVNTPMAFVHATIGTLLQDVQQLLDLVGAYEEVTADLPPERLARVAACRRDVDVARLAADAERLGRESRENIERVRKIAHSLREFAQTGASGRWRLADLHRGIDATLELLGSEVSDKADVIKQYGELPEVECLPEQLNQVFMALLVNAEHAFGKARGQITLRSGVGKDSVWVEFADNGCGMPDDVRRRIFDPFFTTLPAGKGLGLGLSLSYGIIRSHGGTLGVDSAVGRGSRFRITLPVRQGAAG</sequence>
<feature type="domain" description="Response regulatory" evidence="5">
    <location>
        <begin position="2"/>
        <end position="121"/>
    </location>
</feature>
<dbReference type="EC" id="2.7.13.3" evidence="2"/>
<dbReference type="InterPro" id="IPR036890">
    <property type="entry name" value="HATPase_C_sf"/>
</dbReference>
<comment type="catalytic activity">
    <reaction evidence="1">
        <text>ATP + protein L-histidine = ADP + protein N-phospho-L-histidine.</text>
        <dbReference type="EC" id="2.7.13.3"/>
    </reaction>
</comment>
<dbReference type="Gene3D" id="3.30.565.10">
    <property type="entry name" value="Histidine kinase-like ATPase, C-terminal domain"/>
    <property type="match status" value="1"/>
</dbReference>
<keyword evidence="6" id="KW-0808">Transferase</keyword>
<evidence type="ECO:0000313" key="7">
    <source>
        <dbReference type="Proteomes" id="UP000198607"/>
    </source>
</evidence>
<dbReference type="SMART" id="SM00448">
    <property type="entry name" value="REC"/>
    <property type="match status" value="1"/>
</dbReference>
<dbReference type="Pfam" id="PF02518">
    <property type="entry name" value="HATPase_c"/>
    <property type="match status" value="1"/>
</dbReference>
<reference evidence="6 7" key="1">
    <citation type="submission" date="2016-10" db="EMBL/GenBank/DDBJ databases">
        <authorList>
            <person name="de Groot N.N."/>
        </authorList>
    </citation>
    <scope>NUCLEOTIDE SEQUENCE [LARGE SCALE GENOMIC DNA]</scope>
    <source>
        <strain evidence="6 7">DSM 5885</strain>
    </source>
</reference>
<feature type="domain" description="Histidine kinase" evidence="4">
    <location>
        <begin position="187"/>
        <end position="431"/>
    </location>
</feature>
<dbReference type="STRING" id="83767.SAMN05660652_02034"/>
<evidence type="ECO:0000256" key="1">
    <source>
        <dbReference type="ARBA" id="ARBA00000085"/>
    </source>
</evidence>